<evidence type="ECO:0000313" key="2">
    <source>
        <dbReference type="EMBL" id="MQL86137.1"/>
    </source>
</evidence>
<gene>
    <name evidence="2" type="ORF">Taro_018664</name>
</gene>
<name>A0A843UUI1_COLES</name>
<dbReference type="AlphaFoldDB" id="A0A843UUI1"/>
<proteinExistence type="predicted"/>
<keyword evidence="3" id="KW-1185">Reference proteome</keyword>
<feature type="compositionally biased region" description="Basic and acidic residues" evidence="1">
    <location>
        <begin position="53"/>
        <end position="64"/>
    </location>
</feature>
<evidence type="ECO:0000256" key="1">
    <source>
        <dbReference type="SAM" id="MobiDB-lite"/>
    </source>
</evidence>
<dbReference type="Proteomes" id="UP000652761">
    <property type="component" value="Unassembled WGS sequence"/>
</dbReference>
<protein>
    <submittedName>
        <fullName evidence="2">Uncharacterized protein</fullName>
    </submittedName>
</protein>
<comment type="caution">
    <text evidence="2">The sequence shown here is derived from an EMBL/GenBank/DDBJ whole genome shotgun (WGS) entry which is preliminary data.</text>
</comment>
<accession>A0A843UUI1</accession>
<organism evidence="2 3">
    <name type="scientific">Colocasia esculenta</name>
    <name type="common">Wild taro</name>
    <name type="synonym">Arum esculentum</name>
    <dbReference type="NCBI Taxonomy" id="4460"/>
    <lineage>
        <taxon>Eukaryota</taxon>
        <taxon>Viridiplantae</taxon>
        <taxon>Streptophyta</taxon>
        <taxon>Embryophyta</taxon>
        <taxon>Tracheophyta</taxon>
        <taxon>Spermatophyta</taxon>
        <taxon>Magnoliopsida</taxon>
        <taxon>Liliopsida</taxon>
        <taxon>Araceae</taxon>
        <taxon>Aroideae</taxon>
        <taxon>Colocasieae</taxon>
        <taxon>Colocasia</taxon>
    </lineage>
</organism>
<sequence length="64" mass="7389">MVRASCPIRWSGTHVASMKWRALSWPEISRDVRKSQKLAGTSRKARNRSGRPLKPEIDRDVRQS</sequence>
<reference evidence="2" key="1">
    <citation type="submission" date="2017-07" db="EMBL/GenBank/DDBJ databases">
        <title>Taro Niue Genome Assembly and Annotation.</title>
        <authorList>
            <person name="Atibalentja N."/>
            <person name="Keating K."/>
            <person name="Fields C.J."/>
        </authorList>
    </citation>
    <scope>NUCLEOTIDE SEQUENCE</scope>
    <source>
        <strain evidence="2">Niue_2</strain>
        <tissue evidence="2">Leaf</tissue>
    </source>
</reference>
<feature type="region of interest" description="Disordered" evidence="1">
    <location>
        <begin position="32"/>
        <end position="64"/>
    </location>
</feature>
<evidence type="ECO:0000313" key="3">
    <source>
        <dbReference type="Proteomes" id="UP000652761"/>
    </source>
</evidence>
<dbReference type="EMBL" id="NMUH01000876">
    <property type="protein sequence ID" value="MQL86137.1"/>
    <property type="molecule type" value="Genomic_DNA"/>
</dbReference>